<feature type="signal peptide" evidence="1">
    <location>
        <begin position="1"/>
        <end position="17"/>
    </location>
</feature>
<dbReference type="SUPFAM" id="SSF55486">
    <property type="entry name" value="Metalloproteases ('zincins'), catalytic domain"/>
    <property type="match status" value="1"/>
</dbReference>
<dbReference type="RefSeq" id="WP_238803683.1">
    <property type="nucleotide sequence ID" value="NZ_CAKLPY010000001.1"/>
</dbReference>
<dbReference type="Gene3D" id="3.40.390.10">
    <property type="entry name" value="Collagenase (Catalytic Domain)"/>
    <property type="match status" value="1"/>
</dbReference>
<keyword evidence="1" id="KW-0732">Signal</keyword>
<dbReference type="Pfam" id="PF18962">
    <property type="entry name" value="Por_Secre_tail"/>
    <property type="match status" value="1"/>
</dbReference>
<feature type="domain" description="Secretion system C-terminal sorting" evidence="2">
    <location>
        <begin position="476"/>
        <end position="532"/>
    </location>
</feature>
<proteinExistence type="predicted"/>
<organism evidence="3 4">
    <name type="scientific">Emticicia aquatica</name>
    <dbReference type="NCBI Taxonomy" id="1681835"/>
    <lineage>
        <taxon>Bacteria</taxon>
        <taxon>Pseudomonadati</taxon>
        <taxon>Bacteroidota</taxon>
        <taxon>Cytophagia</taxon>
        <taxon>Cytophagales</taxon>
        <taxon>Leadbetterellaceae</taxon>
        <taxon>Emticicia</taxon>
    </lineage>
</organism>
<comment type="caution">
    <text evidence="3">The sequence shown here is derived from an EMBL/GenBank/DDBJ whole genome shotgun (WGS) entry which is preliminary data.</text>
</comment>
<dbReference type="InterPro" id="IPR026444">
    <property type="entry name" value="Secre_tail"/>
</dbReference>
<reference evidence="3" key="1">
    <citation type="submission" date="2021-12" db="EMBL/GenBank/DDBJ databases">
        <authorList>
            <person name="Rodrigo-Torres L."/>
            <person name="Arahal R. D."/>
            <person name="Lucena T."/>
        </authorList>
    </citation>
    <scope>NUCLEOTIDE SEQUENCE</scope>
    <source>
        <strain evidence="3">CECT 8858</strain>
    </source>
</reference>
<protein>
    <recommendedName>
        <fullName evidence="2">Secretion system C-terminal sorting domain-containing protein</fullName>
    </recommendedName>
</protein>
<keyword evidence="4" id="KW-1185">Reference proteome</keyword>
<evidence type="ECO:0000256" key="1">
    <source>
        <dbReference type="SAM" id="SignalP"/>
    </source>
</evidence>
<evidence type="ECO:0000259" key="2">
    <source>
        <dbReference type="Pfam" id="PF18962"/>
    </source>
</evidence>
<accession>A0ABN8ER14</accession>
<sequence length="539" mass="61734">MKKLFVFILIISNPVIAQTIVRFTANKLQIDRNNQEIGQIEQTGENFIGKAILQFDDKKINLSLTKSPIKNYKSLIYVAGEAVSEVEIFVDCSQTTKYFIATINKQFYSLLMLENGNLSRLESVKNENYVYKKHAIIEEQIKEIIDIDLSSKSDLTKLKPNNVSGCVEFPIAFIIDFAQYQKYENIENGRAKLEADNLLQIAAVQELYAPYAFNARISFKVIGQMIFDKPGIAPWPEDDKKINLGQLISYAATAIKKPVEWQNSKLLITILITGVDYESPYIYGRGGSNPKEHELGQAVVKGFLDKDKTLWITAHELGHVFGASHDDGSIMAPLYEGRGYNFSIKSKAEINAVLNILDTNKWLKVCPEILLSWDTKSDSLLLFCQTNYDKLGDIFTLEYSEDKAQTWTKIVEIKSNEKFKYQFTLPQKKEYISGLYYRVSQRGINNITSDKTYILLTPTEEKETIVKPVVFLDNINNKLIIRSLQNEDVKLYDIYGRQLLYENMMNHEQTIDVSMLISGIYIVRLEGKSVFTYKIFKIL</sequence>
<dbReference type="Proteomes" id="UP000837932">
    <property type="component" value="Unassembled WGS sequence"/>
</dbReference>
<dbReference type="InterPro" id="IPR024079">
    <property type="entry name" value="MetalloPept_cat_dom_sf"/>
</dbReference>
<dbReference type="NCBIfam" id="TIGR04183">
    <property type="entry name" value="Por_Secre_tail"/>
    <property type="match status" value="1"/>
</dbReference>
<evidence type="ECO:0000313" key="4">
    <source>
        <dbReference type="Proteomes" id="UP000837932"/>
    </source>
</evidence>
<evidence type="ECO:0000313" key="3">
    <source>
        <dbReference type="EMBL" id="CAH0993919.1"/>
    </source>
</evidence>
<dbReference type="EMBL" id="CAKLPY010000001">
    <property type="protein sequence ID" value="CAH0993919.1"/>
    <property type="molecule type" value="Genomic_DNA"/>
</dbReference>
<name>A0ABN8ER14_9BACT</name>
<gene>
    <name evidence="3" type="ORF">EMA8858_00024</name>
</gene>
<feature type="chain" id="PRO_5046609935" description="Secretion system C-terminal sorting domain-containing protein" evidence="1">
    <location>
        <begin position="18"/>
        <end position="539"/>
    </location>
</feature>